<dbReference type="Proteomes" id="UP000611215">
    <property type="component" value="Unassembled WGS sequence"/>
</dbReference>
<comment type="caution">
    <text evidence="2">The sequence shown here is derived from an EMBL/GenBank/DDBJ whole genome shotgun (WGS) entry which is preliminary data.</text>
</comment>
<dbReference type="RefSeq" id="WP_195871105.1">
    <property type="nucleotide sequence ID" value="NZ_JADOET010000005.1"/>
</dbReference>
<protein>
    <recommendedName>
        <fullName evidence="4">T9SS C-terminal target domain-containing protein</fullName>
    </recommendedName>
</protein>
<evidence type="ECO:0000313" key="3">
    <source>
        <dbReference type="Proteomes" id="UP000611215"/>
    </source>
</evidence>
<dbReference type="PANTHER" id="PTHR41339">
    <property type="entry name" value="LIPL48"/>
    <property type="match status" value="1"/>
</dbReference>
<reference evidence="2 3" key="1">
    <citation type="submission" date="2020-11" db="EMBL/GenBank/DDBJ databases">
        <title>Winogradskyella marina sp. nov., isolated from marine sediment.</title>
        <authorList>
            <person name="Bo J."/>
            <person name="Wang S."/>
            <person name="Song X."/>
            <person name="Du Z."/>
        </authorList>
    </citation>
    <scope>NUCLEOTIDE SEQUENCE [LARGE SCALE GENOMIC DNA]</scope>
    <source>
        <strain evidence="2 3">F6397</strain>
    </source>
</reference>
<evidence type="ECO:0008006" key="4">
    <source>
        <dbReference type="Google" id="ProtNLM"/>
    </source>
</evidence>
<sequence length="407" mass="42221">MKTIKNLLFLLAFSLVAFNCSSDDDNTTDDGGGDENENIVKTGILTANETWTSDNIYELDGKVVVNEGVTLTIEPGTIIKGGQGLESLASALVVDQGGKIIANGTASAPIIMTSVLDNIEVGQAAGTNLDQNDTGLWGGLIILGRAPISVSGNVGTAQIEGIAANEPYGQYGGDIADDNSGSYKYISVRHGGITIGSDNEINGITMGGVGTGTVMENLEVVANADDGFEWFGGTVNGKNFITWAHGDDGLDADQAWSGTMDNALVIQTSESGSALELDGPEGTSTNGYTMTNITLIGDAANEHFTDCRDGLIANLNNVLAYGFGENTTLRFKDEDSVTELAADALTFSDWEIVLPAGVALADIVEGAEGNDAKFTDNVTTIESASTATVGANTSVFGWTYTASQSAF</sequence>
<name>A0ABS0EHE6_9FLAO</name>
<keyword evidence="3" id="KW-1185">Reference proteome</keyword>
<evidence type="ECO:0000256" key="1">
    <source>
        <dbReference type="SAM" id="SignalP"/>
    </source>
</evidence>
<dbReference type="PANTHER" id="PTHR41339:SF1">
    <property type="entry name" value="SECRETED PROTEIN"/>
    <property type="match status" value="1"/>
</dbReference>
<dbReference type="EMBL" id="JADOET010000005">
    <property type="protein sequence ID" value="MBF8149829.1"/>
    <property type="molecule type" value="Genomic_DNA"/>
</dbReference>
<gene>
    <name evidence="2" type="ORF">ITJ86_07950</name>
</gene>
<evidence type="ECO:0000313" key="2">
    <source>
        <dbReference type="EMBL" id="MBF8149829.1"/>
    </source>
</evidence>
<proteinExistence type="predicted"/>
<organism evidence="2 3">
    <name type="scientific">Winogradskyella marina</name>
    <dbReference type="NCBI Taxonomy" id="2785530"/>
    <lineage>
        <taxon>Bacteria</taxon>
        <taxon>Pseudomonadati</taxon>
        <taxon>Bacteroidota</taxon>
        <taxon>Flavobacteriia</taxon>
        <taxon>Flavobacteriales</taxon>
        <taxon>Flavobacteriaceae</taxon>
        <taxon>Winogradskyella</taxon>
    </lineage>
</organism>
<feature type="chain" id="PRO_5046030206" description="T9SS C-terminal target domain-containing protein" evidence="1">
    <location>
        <begin position="23"/>
        <end position="407"/>
    </location>
</feature>
<feature type="signal peptide" evidence="1">
    <location>
        <begin position="1"/>
        <end position="22"/>
    </location>
</feature>
<keyword evidence="1" id="KW-0732">Signal</keyword>
<accession>A0ABS0EHE6</accession>